<keyword evidence="1" id="KW-0813">Transport</keyword>
<dbReference type="InterPro" id="IPR003439">
    <property type="entry name" value="ABC_transporter-like_ATP-bd"/>
</dbReference>
<keyword evidence="6 10" id="KW-0067">ATP-binding</keyword>
<gene>
    <name evidence="10" type="ORF">DWY38_06000</name>
</gene>
<keyword evidence="7" id="KW-1278">Translocase</keyword>
<evidence type="ECO:0000256" key="1">
    <source>
        <dbReference type="ARBA" id="ARBA00022448"/>
    </source>
</evidence>
<sequence>MKTYNNSIDEVIKMSEPILKVENMNKKFGSTVALNDVSLSVYPEEIRGLIGENGSGKSTVTSIVAGMQPCDSGKMFFKGQEWKPQSMIDALHRGIGMIVQESGTIQGVTVAENIFLAETEKYKNKFGLVNRKKMNADATEVMKNIGVNDVTGDMQMQQLDFQTRKLVEIAKVVMKQPQILVIDETSTALSHDGRQVLYDIMNRFRKENKSVIFISHDLDEIMDVCDTLTVLRDGKIIRTFVKEEFEAGAIRASMIGRELQGDYYRSDFKATSQPQVALDVKNLIYGDRLKDISFQVKKGEIVGIGGLAHCGMHSLGKVCFGALKPESGSVSVSDGTIIDSPSKAMKKRLGYVSKDRDVESLCLNASIEDNISIAGMSEFAIKDFLVLKNREKKYVDNQIKELSIKCAGREQSVSQLSGGNKQKVVFGKWIGCGSEIIILDCPTRGVDIGVKQAMYQLMVKLKNEGKSILMISEELPELIGMSDRVLIMKDGEITMEFERSENLSDSQIIEYMI</sequence>
<evidence type="ECO:0000313" key="10">
    <source>
        <dbReference type="EMBL" id="RGR55119.1"/>
    </source>
</evidence>
<dbReference type="Gene3D" id="3.40.50.300">
    <property type="entry name" value="P-loop containing nucleotide triphosphate hydrolases"/>
    <property type="match status" value="2"/>
</dbReference>
<dbReference type="GO" id="GO:0005524">
    <property type="term" value="F:ATP binding"/>
    <property type="evidence" value="ECO:0007669"/>
    <property type="project" value="UniProtKB-KW"/>
</dbReference>
<proteinExistence type="predicted"/>
<dbReference type="InterPro" id="IPR003593">
    <property type="entry name" value="AAA+_ATPase"/>
</dbReference>
<protein>
    <submittedName>
        <fullName evidence="10">Sugar ABC transporter ATP-binding protein</fullName>
    </submittedName>
</protein>
<dbReference type="InterPro" id="IPR017871">
    <property type="entry name" value="ABC_transporter-like_CS"/>
</dbReference>
<dbReference type="CDD" id="cd03216">
    <property type="entry name" value="ABC_Carb_Monos_I"/>
    <property type="match status" value="1"/>
</dbReference>
<dbReference type="InterPro" id="IPR027417">
    <property type="entry name" value="P-loop_NTPase"/>
</dbReference>
<dbReference type="PROSITE" id="PS00211">
    <property type="entry name" value="ABC_TRANSPORTER_1"/>
    <property type="match status" value="1"/>
</dbReference>
<dbReference type="PROSITE" id="PS50893">
    <property type="entry name" value="ABC_TRANSPORTER_2"/>
    <property type="match status" value="2"/>
</dbReference>
<comment type="caution">
    <text evidence="10">The sequence shown here is derived from an EMBL/GenBank/DDBJ whole genome shotgun (WGS) entry which is preliminary data.</text>
</comment>
<dbReference type="EMBL" id="QRUJ01000005">
    <property type="protein sequence ID" value="RGR55119.1"/>
    <property type="molecule type" value="Genomic_DNA"/>
</dbReference>
<feature type="domain" description="ABC transporter" evidence="9">
    <location>
        <begin position="274"/>
        <end position="513"/>
    </location>
</feature>
<keyword evidence="2" id="KW-1003">Cell membrane</keyword>
<evidence type="ECO:0000256" key="5">
    <source>
        <dbReference type="ARBA" id="ARBA00022741"/>
    </source>
</evidence>
<dbReference type="AlphaFoldDB" id="A0A395UYP0"/>
<dbReference type="PANTHER" id="PTHR43790">
    <property type="entry name" value="CARBOHYDRATE TRANSPORT ATP-BINDING PROTEIN MG119-RELATED"/>
    <property type="match status" value="1"/>
</dbReference>
<keyword evidence="3" id="KW-0762">Sugar transport</keyword>
<dbReference type="InterPro" id="IPR050107">
    <property type="entry name" value="ABC_carbohydrate_import_ATPase"/>
</dbReference>
<evidence type="ECO:0000256" key="8">
    <source>
        <dbReference type="ARBA" id="ARBA00023136"/>
    </source>
</evidence>
<dbReference type="CDD" id="cd03215">
    <property type="entry name" value="ABC_Carb_Monos_II"/>
    <property type="match status" value="1"/>
</dbReference>
<evidence type="ECO:0000256" key="4">
    <source>
        <dbReference type="ARBA" id="ARBA00022737"/>
    </source>
</evidence>
<keyword evidence="8" id="KW-0472">Membrane</keyword>
<evidence type="ECO:0000256" key="2">
    <source>
        <dbReference type="ARBA" id="ARBA00022475"/>
    </source>
</evidence>
<dbReference type="SMART" id="SM00382">
    <property type="entry name" value="AAA"/>
    <property type="match status" value="2"/>
</dbReference>
<dbReference type="PANTHER" id="PTHR43790:SF3">
    <property type="entry name" value="D-ALLOSE IMPORT ATP-BINDING PROTEIN ALSA-RELATED"/>
    <property type="match status" value="1"/>
</dbReference>
<evidence type="ECO:0000256" key="3">
    <source>
        <dbReference type="ARBA" id="ARBA00022597"/>
    </source>
</evidence>
<feature type="domain" description="ABC transporter" evidence="9">
    <location>
        <begin position="19"/>
        <end position="258"/>
    </location>
</feature>
<accession>A0A395UYP0</accession>
<evidence type="ECO:0000256" key="7">
    <source>
        <dbReference type="ARBA" id="ARBA00022967"/>
    </source>
</evidence>
<name>A0A395UYP0_9FIRM</name>
<dbReference type="Pfam" id="PF00005">
    <property type="entry name" value="ABC_tran"/>
    <property type="match status" value="2"/>
</dbReference>
<keyword evidence="4" id="KW-0677">Repeat</keyword>
<evidence type="ECO:0000256" key="6">
    <source>
        <dbReference type="ARBA" id="ARBA00022840"/>
    </source>
</evidence>
<organism evidence="10 11">
    <name type="scientific">Agathobacter rectalis</name>
    <dbReference type="NCBI Taxonomy" id="39491"/>
    <lineage>
        <taxon>Bacteria</taxon>
        <taxon>Bacillati</taxon>
        <taxon>Bacillota</taxon>
        <taxon>Clostridia</taxon>
        <taxon>Lachnospirales</taxon>
        <taxon>Lachnospiraceae</taxon>
        <taxon>Agathobacter</taxon>
    </lineage>
</organism>
<keyword evidence="5" id="KW-0547">Nucleotide-binding</keyword>
<evidence type="ECO:0000313" key="11">
    <source>
        <dbReference type="Proteomes" id="UP000266066"/>
    </source>
</evidence>
<evidence type="ECO:0000259" key="9">
    <source>
        <dbReference type="PROSITE" id="PS50893"/>
    </source>
</evidence>
<dbReference type="SUPFAM" id="SSF52540">
    <property type="entry name" value="P-loop containing nucleoside triphosphate hydrolases"/>
    <property type="match status" value="2"/>
</dbReference>
<reference evidence="10 11" key="1">
    <citation type="submission" date="2018-08" db="EMBL/GenBank/DDBJ databases">
        <title>A genome reference for cultivated species of the human gut microbiota.</title>
        <authorList>
            <person name="Zou Y."/>
            <person name="Xue W."/>
            <person name="Luo G."/>
        </authorList>
    </citation>
    <scope>NUCLEOTIDE SEQUENCE [LARGE SCALE GENOMIC DNA]</scope>
    <source>
        <strain evidence="10 11">AF25-15</strain>
    </source>
</reference>
<dbReference type="GO" id="GO:0016887">
    <property type="term" value="F:ATP hydrolysis activity"/>
    <property type="evidence" value="ECO:0007669"/>
    <property type="project" value="InterPro"/>
</dbReference>
<dbReference type="Proteomes" id="UP000266066">
    <property type="component" value="Unassembled WGS sequence"/>
</dbReference>